<organism evidence="5 6">
    <name type="scientific">Dongia sedimenti</name>
    <dbReference type="NCBI Taxonomy" id="3064282"/>
    <lineage>
        <taxon>Bacteria</taxon>
        <taxon>Pseudomonadati</taxon>
        <taxon>Pseudomonadota</taxon>
        <taxon>Alphaproteobacteria</taxon>
        <taxon>Rhodospirillales</taxon>
        <taxon>Dongiaceae</taxon>
        <taxon>Dongia</taxon>
    </lineage>
</organism>
<dbReference type="PRINTS" id="PR00035">
    <property type="entry name" value="HTHGNTR"/>
</dbReference>
<dbReference type="InterPro" id="IPR000524">
    <property type="entry name" value="Tscrpt_reg_HTH_GntR"/>
</dbReference>
<dbReference type="InterPro" id="IPR036388">
    <property type="entry name" value="WH-like_DNA-bd_sf"/>
</dbReference>
<dbReference type="Pfam" id="PF00392">
    <property type="entry name" value="GntR"/>
    <property type="match status" value="1"/>
</dbReference>
<gene>
    <name evidence="5" type="primary">phnF</name>
    <name evidence="5" type="ORF">Q8A70_25420</name>
</gene>
<evidence type="ECO:0000256" key="3">
    <source>
        <dbReference type="ARBA" id="ARBA00023163"/>
    </source>
</evidence>
<evidence type="ECO:0000259" key="4">
    <source>
        <dbReference type="PROSITE" id="PS50949"/>
    </source>
</evidence>
<evidence type="ECO:0000313" key="5">
    <source>
        <dbReference type="EMBL" id="MDQ7251052.1"/>
    </source>
</evidence>
<proteinExistence type="predicted"/>
<reference evidence="6" key="1">
    <citation type="submission" date="2023-08" db="EMBL/GenBank/DDBJ databases">
        <title>Rhodospirillaceae gen. nov., a novel taxon isolated from the Yangtze River Yuezi River estuary sludge.</title>
        <authorList>
            <person name="Ruan L."/>
        </authorList>
    </citation>
    <scope>NUCLEOTIDE SEQUENCE [LARGE SCALE GENOMIC DNA]</scope>
    <source>
        <strain evidence="6">R-7</strain>
    </source>
</reference>
<dbReference type="Proteomes" id="UP001230156">
    <property type="component" value="Unassembled WGS sequence"/>
</dbReference>
<dbReference type="Pfam" id="PF07702">
    <property type="entry name" value="UTRA"/>
    <property type="match status" value="1"/>
</dbReference>
<dbReference type="SMART" id="SM00866">
    <property type="entry name" value="UTRA"/>
    <property type="match status" value="1"/>
</dbReference>
<dbReference type="PANTHER" id="PTHR44846">
    <property type="entry name" value="MANNOSYL-D-GLYCERATE TRANSPORT/METABOLISM SYSTEM REPRESSOR MNGR-RELATED"/>
    <property type="match status" value="1"/>
</dbReference>
<dbReference type="NCBIfam" id="TIGR02325">
    <property type="entry name" value="C_P_lyase_phnF"/>
    <property type="match status" value="1"/>
</dbReference>
<keyword evidence="2" id="KW-0238">DNA-binding</keyword>
<dbReference type="CDD" id="cd07377">
    <property type="entry name" value="WHTH_GntR"/>
    <property type="match status" value="1"/>
</dbReference>
<keyword evidence="6" id="KW-1185">Reference proteome</keyword>
<dbReference type="PROSITE" id="PS50949">
    <property type="entry name" value="HTH_GNTR"/>
    <property type="match status" value="1"/>
</dbReference>
<name>A0ABU0YV34_9PROT</name>
<accession>A0ABU0YV34</accession>
<protein>
    <submittedName>
        <fullName evidence="5">Phosphonate metabolism transcriptional regulator PhnF</fullName>
    </submittedName>
</protein>
<dbReference type="InterPro" id="IPR036390">
    <property type="entry name" value="WH_DNA-bd_sf"/>
</dbReference>
<feature type="domain" description="HTH gntR-type" evidence="4">
    <location>
        <begin position="6"/>
        <end position="74"/>
    </location>
</feature>
<dbReference type="InterPro" id="IPR011663">
    <property type="entry name" value="UTRA"/>
</dbReference>
<dbReference type="InterPro" id="IPR028978">
    <property type="entry name" value="Chorismate_lyase_/UTRA_dom_sf"/>
</dbReference>
<evidence type="ECO:0000256" key="2">
    <source>
        <dbReference type="ARBA" id="ARBA00023125"/>
    </source>
</evidence>
<dbReference type="InterPro" id="IPR050679">
    <property type="entry name" value="Bact_HTH_transcr_reg"/>
</dbReference>
<dbReference type="PANTHER" id="PTHR44846:SF1">
    <property type="entry name" value="MANNOSYL-D-GLYCERATE TRANSPORT_METABOLISM SYSTEM REPRESSOR MNGR-RELATED"/>
    <property type="match status" value="1"/>
</dbReference>
<sequence length="244" mass="27286">MEKAGISLWRQLGEVLAEEIETGVFSADERLPSSEVLAARFSVNRHTVLKAISHLESEGMVRIERGRGAYAVVNPIELRLGARNWFEQNLLDSNRTPSRTVIAIQETRAEAATAGALQVKLGSPLLLVTLLGEADGFPVNYNYNYFPLKRTPGLRKAFEAFGNDPRTDFSFKVIFKAIGIKDFRRKTIRIQSRPPSRDEAMRLKIPMSNYVLLTQVVQVDSKDVPVAYAETCYAAGRVALRMDV</sequence>
<comment type="caution">
    <text evidence="5">The sequence shown here is derived from an EMBL/GenBank/DDBJ whole genome shotgun (WGS) entry which is preliminary data.</text>
</comment>
<dbReference type="RefSeq" id="WP_379961041.1">
    <property type="nucleotide sequence ID" value="NZ_JAUYVI010000009.1"/>
</dbReference>
<dbReference type="EMBL" id="JAUYVI010000009">
    <property type="protein sequence ID" value="MDQ7251052.1"/>
    <property type="molecule type" value="Genomic_DNA"/>
</dbReference>
<dbReference type="Gene3D" id="3.40.1410.10">
    <property type="entry name" value="Chorismate lyase-like"/>
    <property type="match status" value="1"/>
</dbReference>
<dbReference type="InterPro" id="IPR012702">
    <property type="entry name" value="CP_lyase_PhnF"/>
</dbReference>
<dbReference type="SUPFAM" id="SSF64288">
    <property type="entry name" value="Chorismate lyase-like"/>
    <property type="match status" value="1"/>
</dbReference>
<evidence type="ECO:0000313" key="6">
    <source>
        <dbReference type="Proteomes" id="UP001230156"/>
    </source>
</evidence>
<keyword evidence="1" id="KW-0805">Transcription regulation</keyword>
<keyword evidence="3" id="KW-0804">Transcription</keyword>
<dbReference type="Gene3D" id="1.10.10.10">
    <property type="entry name" value="Winged helix-like DNA-binding domain superfamily/Winged helix DNA-binding domain"/>
    <property type="match status" value="1"/>
</dbReference>
<dbReference type="SUPFAM" id="SSF46785">
    <property type="entry name" value="Winged helix' DNA-binding domain"/>
    <property type="match status" value="1"/>
</dbReference>
<evidence type="ECO:0000256" key="1">
    <source>
        <dbReference type="ARBA" id="ARBA00023015"/>
    </source>
</evidence>
<dbReference type="SMART" id="SM00345">
    <property type="entry name" value="HTH_GNTR"/>
    <property type="match status" value="1"/>
</dbReference>